<reference evidence="1" key="2">
    <citation type="submission" date="2020-05" db="UniProtKB">
        <authorList>
            <consortium name="EnsemblMetazoa"/>
        </authorList>
    </citation>
    <scope>IDENTIFICATION</scope>
    <source>
        <strain evidence="1">FAR1</strain>
    </source>
</reference>
<sequence>MVTVVQVGVVLPQDVVLERFEHRQEEVQVALVQRIAANERAETEVYHAVHGTVQIRLQLRRQRLRWFDVHEPKLDRVRYDRAHVTEAGLRVHHQEVHPTHQIPRSRHVASKVLLDHAIEHGKVRRQDVELDQQVRDDGLHPLEEVQIVRELVVHLGMRHHVHHVPDRFMAHAHRIDRADPDHRRLEQLRERVHRRKLVVLHDHHVEVRVPAVDQPLHVRMRQFRLQEQSRHFAQLHRDLIEVHIALLHVHHIQILFHYPISLQSITVTFGWSVANGSVVMIVNSWPLAISPFMNARYTIWWLRAGDGKMANTLAPSARAGICTASTITRNTPATHPGLTPFTFHHMMKLEGP</sequence>
<dbReference type="Proteomes" id="UP000075886">
    <property type="component" value="Unassembled WGS sequence"/>
</dbReference>
<organism evidence="1 2">
    <name type="scientific">Anopheles farauti</name>
    <dbReference type="NCBI Taxonomy" id="69004"/>
    <lineage>
        <taxon>Eukaryota</taxon>
        <taxon>Metazoa</taxon>
        <taxon>Ecdysozoa</taxon>
        <taxon>Arthropoda</taxon>
        <taxon>Hexapoda</taxon>
        <taxon>Insecta</taxon>
        <taxon>Pterygota</taxon>
        <taxon>Neoptera</taxon>
        <taxon>Endopterygota</taxon>
        <taxon>Diptera</taxon>
        <taxon>Nematocera</taxon>
        <taxon>Culicoidea</taxon>
        <taxon>Culicidae</taxon>
        <taxon>Anophelinae</taxon>
        <taxon>Anopheles</taxon>
    </lineage>
</organism>
<evidence type="ECO:0000313" key="2">
    <source>
        <dbReference type="Proteomes" id="UP000075886"/>
    </source>
</evidence>
<evidence type="ECO:0000313" key="1">
    <source>
        <dbReference type="EnsemblMetazoa" id="AFAF017637-PA"/>
    </source>
</evidence>
<dbReference type="VEuPathDB" id="VectorBase:AFAF017637"/>
<dbReference type="EMBL" id="AXCN02000835">
    <property type="status" value="NOT_ANNOTATED_CDS"/>
    <property type="molecule type" value="Genomic_DNA"/>
</dbReference>
<dbReference type="EnsemblMetazoa" id="AFAF017637-RA">
    <property type="protein sequence ID" value="AFAF017637-PA"/>
    <property type="gene ID" value="AFAF017637"/>
</dbReference>
<protein>
    <submittedName>
        <fullName evidence="1">Uncharacterized protein</fullName>
    </submittedName>
</protein>
<accession>A0A182QVD6</accession>
<reference evidence="2" key="1">
    <citation type="submission" date="2014-01" db="EMBL/GenBank/DDBJ databases">
        <title>The Genome Sequence of Anopheles farauti FAR1 (V2).</title>
        <authorList>
            <consortium name="The Broad Institute Genomics Platform"/>
            <person name="Neafsey D.E."/>
            <person name="Besansky N."/>
            <person name="Howell P."/>
            <person name="Walton C."/>
            <person name="Young S.K."/>
            <person name="Zeng Q."/>
            <person name="Gargeya S."/>
            <person name="Fitzgerald M."/>
            <person name="Haas B."/>
            <person name="Abouelleil A."/>
            <person name="Allen A.W."/>
            <person name="Alvarado L."/>
            <person name="Arachchi H.M."/>
            <person name="Berlin A.M."/>
            <person name="Chapman S.B."/>
            <person name="Gainer-Dewar J."/>
            <person name="Goldberg J."/>
            <person name="Griggs A."/>
            <person name="Gujja S."/>
            <person name="Hansen M."/>
            <person name="Howarth C."/>
            <person name="Imamovic A."/>
            <person name="Ireland A."/>
            <person name="Larimer J."/>
            <person name="McCowan C."/>
            <person name="Murphy C."/>
            <person name="Pearson M."/>
            <person name="Poon T.W."/>
            <person name="Priest M."/>
            <person name="Roberts A."/>
            <person name="Saif S."/>
            <person name="Shea T."/>
            <person name="Sisk P."/>
            <person name="Sykes S."/>
            <person name="Wortman J."/>
            <person name="Nusbaum C."/>
            <person name="Birren B."/>
        </authorList>
    </citation>
    <scope>NUCLEOTIDE SEQUENCE [LARGE SCALE GENOMIC DNA]</scope>
    <source>
        <strain evidence="2">FAR1</strain>
    </source>
</reference>
<proteinExistence type="predicted"/>
<name>A0A182QVD6_9DIPT</name>
<keyword evidence="2" id="KW-1185">Reference proteome</keyword>
<dbReference type="AlphaFoldDB" id="A0A182QVD6"/>